<evidence type="ECO:0000256" key="1">
    <source>
        <dbReference type="ARBA" id="ARBA00004141"/>
    </source>
</evidence>
<dbReference type="OrthoDB" id="2885993at2"/>
<comment type="subcellular location">
    <subcellularLocation>
        <location evidence="1">Membrane</location>
        <topology evidence="1">Multi-pass membrane protein</topology>
    </subcellularLocation>
</comment>
<protein>
    <submittedName>
        <fullName evidence="7">Holin</fullName>
    </submittedName>
</protein>
<evidence type="ECO:0000313" key="7">
    <source>
        <dbReference type="EMBL" id="RHW51337.1"/>
    </source>
</evidence>
<comment type="similarity">
    <text evidence="5">Belongs to the bacteriophage holin family. Cp-1 holin subfamily.</text>
</comment>
<name>A0A417ZI23_9LACO</name>
<keyword evidence="4 6" id="KW-0472">Membrane</keyword>
<reference evidence="7 8" key="1">
    <citation type="submission" date="2018-07" db="EMBL/GenBank/DDBJ databases">
        <title>Genome sequences of six Lactobacillus spp. isolated from bumble bee guts.</title>
        <authorList>
            <person name="Motta E.V.S."/>
            <person name="Moran N.A."/>
        </authorList>
    </citation>
    <scope>NUCLEOTIDE SEQUENCE [LARGE SCALE GENOMIC DNA]</scope>
    <source>
        <strain evidence="7 8">BI-1.1</strain>
    </source>
</reference>
<comment type="caution">
    <text evidence="7">The sequence shown here is derived from an EMBL/GenBank/DDBJ whole genome shotgun (WGS) entry which is preliminary data.</text>
</comment>
<gene>
    <name evidence="7" type="ORF">DS831_04765</name>
</gene>
<evidence type="ECO:0000256" key="3">
    <source>
        <dbReference type="ARBA" id="ARBA00022989"/>
    </source>
</evidence>
<sequence length="180" mass="20791">MGYFNLKTEVEHGVIPDNVFNLIDKMLQSHSFTAGLVIAVLQAVQIPHWLYSDHVTIDHGVMLLILLFTFVLDWITGSMLSRRSPTQKLTSHAGIKAVERDFIIVSMCAFSIFLDFVFETKSFIFAFFTAAFIWQNFYSFLGNVAALGWDKYFPTWLFKMIHDEMLAKLEKYFPNGKDKK</sequence>
<keyword evidence="2 6" id="KW-0812">Transmembrane</keyword>
<feature type="transmembrane region" description="Helical" evidence="6">
    <location>
        <begin position="102"/>
        <end position="118"/>
    </location>
</feature>
<evidence type="ECO:0000256" key="4">
    <source>
        <dbReference type="ARBA" id="ARBA00023136"/>
    </source>
</evidence>
<accession>A0A417ZI23</accession>
<organism evidence="7 8">
    <name type="scientific">Bombilactobacillus bombi</name>
    <dbReference type="NCBI Taxonomy" id="1303590"/>
    <lineage>
        <taxon>Bacteria</taxon>
        <taxon>Bacillati</taxon>
        <taxon>Bacillota</taxon>
        <taxon>Bacilli</taxon>
        <taxon>Lactobacillales</taxon>
        <taxon>Lactobacillaceae</taxon>
        <taxon>Bombilactobacillus</taxon>
    </lineage>
</organism>
<feature type="transmembrane region" description="Helical" evidence="6">
    <location>
        <begin position="62"/>
        <end position="81"/>
    </location>
</feature>
<evidence type="ECO:0000256" key="5">
    <source>
        <dbReference type="ARBA" id="ARBA00023600"/>
    </source>
</evidence>
<evidence type="ECO:0000313" key="8">
    <source>
        <dbReference type="Proteomes" id="UP000284109"/>
    </source>
</evidence>
<keyword evidence="8" id="KW-1185">Reference proteome</keyword>
<dbReference type="Proteomes" id="UP000284109">
    <property type="component" value="Unassembled WGS sequence"/>
</dbReference>
<dbReference type="AlphaFoldDB" id="A0A417ZI23"/>
<evidence type="ECO:0000256" key="6">
    <source>
        <dbReference type="SAM" id="Phobius"/>
    </source>
</evidence>
<feature type="transmembrane region" description="Helical" evidence="6">
    <location>
        <begin position="124"/>
        <end position="149"/>
    </location>
</feature>
<feature type="transmembrane region" description="Helical" evidence="6">
    <location>
        <begin position="32"/>
        <end position="50"/>
    </location>
</feature>
<dbReference type="GO" id="GO:0016020">
    <property type="term" value="C:membrane"/>
    <property type="evidence" value="ECO:0007669"/>
    <property type="project" value="UniProtKB-SubCell"/>
</dbReference>
<keyword evidence="3 6" id="KW-1133">Transmembrane helix</keyword>
<dbReference type="Pfam" id="PF05105">
    <property type="entry name" value="Phage_holin_4_1"/>
    <property type="match status" value="1"/>
</dbReference>
<proteinExistence type="inferred from homology"/>
<dbReference type="EMBL" id="QOCR01000002">
    <property type="protein sequence ID" value="RHW51337.1"/>
    <property type="molecule type" value="Genomic_DNA"/>
</dbReference>
<dbReference type="InterPro" id="IPR006480">
    <property type="entry name" value="Phage_holin_4_1"/>
</dbReference>
<evidence type="ECO:0000256" key="2">
    <source>
        <dbReference type="ARBA" id="ARBA00022692"/>
    </source>
</evidence>